<dbReference type="Pfam" id="PF03748">
    <property type="entry name" value="FliL"/>
    <property type="match status" value="1"/>
</dbReference>
<evidence type="ECO:0000256" key="6">
    <source>
        <dbReference type="ARBA" id="ARBA00022692"/>
    </source>
</evidence>
<dbReference type="PANTHER" id="PTHR35091">
    <property type="entry name" value="FLAGELLAR PROTEIN FLIL"/>
    <property type="match status" value="1"/>
</dbReference>
<evidence type="ECO:0000256" key="10">
    <source>
        <dbReference type="RuleBase" id="RU364125"/>
    </source>
</evidence>
<accession>W4Q5A3</accession>
<evidence type="ECO:0000313" key="12">
    <source>
        <dbReference type="Proteomes" id="UP000018890"/>
    </source>
</evidence>
<evidence type="ECO:0000256" key="1">
    <source>
        <dbReference type="ARBA" id="ARBA00002254"/>
    </source>
</evidence>
<dbReference type="GO" id="GO:0071978">
    <property type="term" value="P:bacterial-type flagellum-dependent swarming motility"/>
    <property type="evidence" value="ECO:0007669"/>
    <property type="project" value="TreeGrafter"/>
</dbReference>
<keyword evidence="4 10" id="KW-1003">Cell membrane</keyword>
<comment type="function">
    <text evidence="1 10">Controls the rotational direction of flagella during chemotaxis.</text>
</comment>
<keyword evidence="6" id="KW-0812">Transmembrane</keyword>
<protein>
    <recommendedName>
        <fullName evidence="10">Flagellar protein FliL</fullName>
    </recommendedName>
</protein>
<sequence>MQKVIMITLAALVIGLSGAVYYLLNDSSSTSNDLATLEDRVLHTEPMVISIQNRSHLQVSLAIETDSKKSKSELRNAYPLIENKMIHSLSALEKQDIQNENGIELIEKTIIASISPLLPTGEVKKVYVTGKVLQ</sequence>
<evidence type="ECO:0000256" key="5">
    <source>
        <dbReference type="ARBA" id="ARBA00022500"/>
    </source>
</evidence>
<evidence type="ECO:0000256" key="8">
    <source>
        <dbReference type="ARBA" id="ARBA00022989"/>
    </source>
</evidence>
<dbReference type="RefSeq" id="WP_034746318.1">
    <property type="nucleotide sequence ID" value="NZ_BAUT01000026.1"/>
</dbReference>
<evidence type="ECO:0000256" key="3">
    <source>
        <dbReference type="ARBA" id="ARBA00008281"/>
    </source>
</evidence>
<dbReference type="STRING" id="1236970.JCM9140_2602"/>
<evidence type="ECO:0000256" key="4">
    <source>
        <dbReference type="ARBA" id="ARBA00022475"/>
    </source>
</evidence>
<organism evidence="11 12">
    <name type="scientific">Halalkalibacter wakoensis JCM 9140</name>
    <dbReference type="NCBI Taxonomy" id="1236970"/>
    <lineage>
        <taxon>Bacteria</taxon>
        <taxon>Bacillati</taxon>
        <taxon>Bacillota</taxon>
        <taxon>Bacilli</taxon>
        <taxon>Bacillales</taxon>
        <taxon>Bacillaceae</taxon>
        <taxon>Halalkalibacter</taxon>
    </lineage>
</organism>
<evidence type="ECO:0000256" key="7">
    <source>
        <dbReference type="ARBA" id="ARBA00022779"/>
    </source>
</evidence>
<dbReference type="EMBL" id="BAUT01000026">
    <property type="protein sequence ID" value="GAE26524.1"/>
    <property type="molecule type" value="Genomic_DNA"/>
</dbReference>
<keyword evidence="8" id="KW-1133">Transmembrane helix</keyword>
<comment type="caution">
    <text evidence="11">The sequence shown here is derived from an EMBL/GenBank/DDBJ whole genome shotgun (WGS) entry which is preliminary data.</text>
</comment>
<comment type="subcellular location">
    <subcellularLocation>
        <location evidence="2">Cell membrane</location>
        <topology evidence="2">Single-pass membrane protein</topology>
    </subcellularLocation>
</comment>
<reference evidence="11" key="1">
    <citation type="journal article" date="2014" name="Genome Announc.">
        <title>Draft Genome Sequences of Three Alkaliphilic Bacillus Strains, Bacillus wakoensis JCM 9140T, Bacillus akibai JCM 9157T, and Bacillus hemicellulosilyticus JCM 9152T.</title>
        <authorList>
            <person name="Yuki M."/>
            <person name="Oshima K."/>
            <person name="Suda W."/>
            <person name="Oshida Y."/>
            <person name="Kitamura K."/>
            <person name="Iida T."/>
            <person name="Hattori M."/>
            <person name="Ohkuma M."/>
        </authorList>
    </citation>
    <scope>NUCLEOTIDE SEQUENCE [LARGE SCALE GENOMIC DNA]</scope>
    <source>
        <strain evidence="11">JCM 9140</strain>
    </source>
</reference>
<keyword evidence="9 10" id="KW-0472">Membrane</keyword>
<proteinExistence type="inferred from homology"/>
<dbReference type="Proteomes" id="UP000018890">
    <property type="component" value="Unassembled WGS sequence"/>
</dbReference>
<keyword evidence="12" id="KW-1185">Reference proteome</keyword>
<evidence type="ECO:0000313" key="11">
    <source>
        <dbReference type="EMBL" id="GAE26524.1"/>
    </source>
</evidence>
<comment type="similarity">
    <text evidence="3 10">Belongs to the FliL family.</text>
</comment>
<evidence type="ECO:0000256" key="9">
    <source>
        <dbReference type="ARBA" id="ARBA00023136"/>
    </source>
</evidence>
<keyword evidence="7 10" id="KW-0283">Flagellar rotation</keyword>
<dbReference type="AlphaFoldDB" id="W4Q5A3"/>
<dbReference type="GO" id="GO:0006935">
    <property type="term" value="P:chemotaxis"/>
    <property type="evidence" value="ECO:0007669"/>
    <property type="project" value="UniProtKB-KW"/>
</dbReference>
<keyword evidence="5 10" id="KW-0145">Chemotaxis</keyword>
<dbReference type="GO" id="GO:0005886">
    <property type="term" value="C:plasma membrane"/>
    <property type="evidence" value="ECO:0007669"/>
    <property type="project" value="UniProtKB-SubCell"/>
</dbReference>
<evidence type="ECO:0000256" key="2">
    <source>
        <dbReference type="ARBA" id="ARBA00004162"/>
    </source>
</evidence>
<dbReference type="PANTHER" id="PTHR35091:SF2">
    <property type="entry name" value="FLAGELLAR PROTEIN FLIL"/>
    <property type="match status" value="1"/>
</dbReference>
<name>W4Q5A3_9BACI</name>
<gene>
    <name evidence="11" type="ORF">JCM9140_2602</name>
</gene>
<dbReference type="InterPro" id="IPR005503">
    <property type="entry name" value="FliL"/>
</dbReference>
<dbReference type="GO" id="GO:0009425">
    <property type="term" value="C:bacterial-type flagellum basal body"/>
    <property type="evidence" value="ECO:0007669"/>
    <property type="project" value="InterPro"/>
</dbReference>
<dbReference type="OrthoDB" id="9799777at2"/>